<name>A0A644ZGI6_9ZZZZ</name>
<comment type="caution">
    <text evidence="1">The sequence shown here is derived from an EMBL/GenBank/DDBJ whole genome shotgun (WGS) entry which is preliminary data.</text>
</comment>
<reference evidence="1" key="1">
    <citation type="submission" date="2019-08" db="EMBL/GenBank/DDBJ databases">
        <authorList>
            <person name="Kucharzyk K."/>
            <person name="Murdoch R.W."/>
            <person name="Higgins S."/>
            <person name="Loffler F."/>
        </authorList>
    </citation>
    <scope>NUCLEOTIDE SEQUENCE</scope>
</reference>
<sequence length="42" mass="4711">MVLLAVVLRRKDANAGYRPGHTYIGNIQKLVGNRHTGHLLRT</sequence>
<protein>
    <submittedName>
        <fullName evidence="1">Uncharacterized protein</fullName>
    </submittedName>
</protein>
<proteinExistence type="predicted"/>
<accession>A0A644ZGI6</accession>
<dbReference type="EMBL" id="VSSQ01008844">
    <property type="protein sequence ID" value="MPM40005.1"/>
    <property type="molecule type" value="Genomic_DNA"/>
</dbReference>
<dbReference type="AlphaFoldDB" id="A0A644ZGI6"/>
<organism evidence="1">
    <name type="scientific">bioreactor metagenome</name>
    <dbReference type="NCBI Taxonomy" id="1076179"/>
    <lineage>
        <taxon>unclassified sequences</taxon>
        <taxon>metagenomes</taxon>
        <taxon>ecological metagenomes</taxon>
    </lineage>
</organism>
<gene>
    <name evidence="1" type="ORF">SDC9_86643</name>
</gene>
<evidence type="ECO:0000313" key="1">
    <source>
        <dbReference type="EMBL" id="MPM40005.1"/>
    </source>
</evidence>